<evidence type="ECO:0000259" key="10">
    <source>
        <dbReference type="PROSITE" id="PS50057"/>
    </source>
</evidence>
<dbReference type="InterPro" id="IPR029071">
    <property type="entry name" value="Ubiquitin-like_domsf"/>
</dbReference>
<dbReference type="Pfam" id="PF09379">
    <property type="entry name" value="FERM_N"/>
    <property type="match status" value="1"/>
</dbReference>
<protein>
    <recommendedName>
        <fullName evidence="3">Moesin/ezrin/radixin homolog 1</fullName>
    </recommendedName>
</protein>
<evidence type="ECO:0000256" key="1">
    <source>
        <dbReference type="ARBA" id="ARBA00004202"/>
    </source>
</evidence>
<dbReference type="PANTHER" id="PTHR23281">
    <property type="entry name" value="MERLIN/MOESIN/EZRIN/RADIXIN"/>
    <property type="match status" value="1"/>
</dbReference>
<evidence type="ECO:0000256" key="3">
    <source>
        <dbReference type="ARBA" id="ARBA00022025"/>
    </source>
</evidence>
<dbReference type="InterPro" id="IPR000299">
    <property type="entry name" value="FERM_domain"/>
</dbReference>
<dbReference type="EMBL" id="OB797226">
    <property type="protein sequence ID" value="CAD7434176.1"/>
    <property type="molecule type" value="Genomic_DNA"/>
</dbReference>
<reference evidence="11" key="1">
    <citation type="submission" date="2020-11" db="EMBL/GenBank/DDBJ databases">
        <authorList>
            <person name="Tran Van P."/>
        </authorList>
    </citation>
    <scope>NUCLEOTIDE SEQUENCE</scope>
</reference>
<comment type="similarity">
    <text evidence="7">Belongs to the TMA16 family.</text>
</comment>
<dbReference type="InterPro" id="IPR018980">
    <property type="entry name" value="FERM_PH-like_C"/>
</dbReference>
<dbReference type="AlphaFoldDB" id="A0A7R9EHM8"/>
<dbReference type="GO" id="GO:0003779">
    <property type="term" value="F:actin binding"/>
    <property type="evidence" value="ECO:0007669"/>
    <property type="project" value="InterPro"/>
</dbReference>
<dbReference type="GO" id="GO:0030182">
    <property type="term" value="P:neuron differentiation"/>
    <property type="evidence" value="ECO:0007669"/>
    <property type="project" value="UniProtKB-ARBA"/>
</dbReference>
<dbReference type="GO" id="GO:0005912">
    <property type="term" value="C:adherens junction"/>
    <property type="evidence" value="ECO:0007669"/>
    <property type="project" value="UniProtKB-SubCell"/>
</dbReference>
<keyword evidence="5" id="KW-0965">Cell junction</keyword>
<dbReference type="InterPro" id="IPR019749">
    <property type="entry name" value="Band_41_domain"/>
</dbReference>
<dbReference type="InterPro" id="IPR021346">
    <property type="entry name" value="Tma16"/>
</dbReference>
<organism evidence="11">
    <name type="scientific">Timema monikensis</name>
    <dbReference type="NCBI Taxonomy" id="170555"/>
    <lineage>
        <taxon>Eukaryota</taxon>
        <taxon>Metazoa</taxon>
        <taxon>Ecdysozoa</taxon>
        <taxon>Arthropoda</taxon>
        <taxon>Hexapoda</taxon>
        <taxon>Insecta</taxon>
        <taxon>Pterygota</taxon>
        <taxon>Neoptera</taxon>
        <taxon>Polyneoptera</taxon>
        <taxon>Phasmatodea</taxon>
        <taxon>Timematodea</taxon>
        <taxon>Timematoidea</taxon>
        <taxon>Timematidae</taxon>
        <taxon>Timema</taxon>
    </lineage>
</organism>
<sequence>MFPFGCSKKVGKLFTVKVCSLEAELEFNLKWNTTGKELLALVCQTIGIRDSGYFGLFHDDSNKGNAWLQPNKKILQQIHPKQTHCFMLLLKFYPEDVSDLSQDASLHLLFLQVRQLILRGDIYCPAEVCVLLASYDVQAKHGDYVSSTHKCGMIACKDLLPSSVFHLFNMTPDMWEDRIKHWYSQHKGLSRREAELEYLKLAQELKMYGVTLYSGSNKDGAQIWLGATPTGLNIYCTENAVDPHLSFRWPEIKNFGFKNEKFAVELVKKCSQNVVFVAQHVRMNGVIFDMCSGYHKLFLRRREPNSREGERVKSHTREEKCKRQVEQEKQLRESAEKGKAIAEAKLLRREEEIKLFNAGLHRYREAFELLSEKSRVVEEQAWLLTESATSYEQRVNRFSSTQPTDQLLSTMENIAAVDQGGTSSGKFEFERNQYLPPYREGPPTKLGPTAEQSCVRIVPSHAMMCQAPKYCPTDLEAPLNPPQSASDQLCPGVPSMVPSSDTFMNQLLAEIEKEKTEYLHKSRHLFQFSPSTTDIHWKSTFYHRHSLEVHPLPPTFIGSPPSTTDIHWKSTLYHRHSLEVHPLPPTFIVSPPSTTDIHSTDTQLSVLATDTQLSGRATDTQLSGRATDTQLSVLATDTQLSGRATDTQLSVLATDTQLSGLATDTQLSVLATDTQLSGRATDTQLSGRATDTQLSVLATDTQLSGLATDTQLSGLATDTQLSGLATDTQLSGLTTDTQPRVSAREKTKLVHHMKQNLLGEKLLWFRDNLEPGAVVYSPQLVEQLIDKYLKRFSDELEQIKLKHSVGNRGKSRQHASREDIIRLTVLRDEEEFATCGLEVPDLLNPKQLQLLRSWSGELRYIQNLRLVRLHRRGLKELASKQSQGLATLEAEVSGQRRQSSDQSAPEKVPNAASAAESNTHRTNEGTMDIDKC</sequence>
<dbReference type="SMART" id="SM00295">
    <property type="entry name" value="B41"/>
    <property type="match status" value="1"/>
</dbReference>
<dbReference type="InterPro" id="IPR014352">
    <property type="entry name" value="FERM/acyl-CoA-bd_prot_sf"/>
</dbReference>
<dbReference type="Gene3D" id="1.20.80.10">
    <property type="match status" value="1"/>
</dbReference>
<dbReference type="InterPro" id="IPR000798">
    <property type="entry name" value="Ez/rad/moesin-like"/>
</dbReference>
<gene>
    <name evidence="11" type="ORF">TMSB3V08_LOCUS10830</name>
</gene>
<dbReference type="InterPro" id="IPR038356">
    <property type="entry name" value="Tma16_sf"/>
</dbReference>
<dbReference type="PROSITE" id="PS50057">
    <property type="entry name" value="FERM_3"/>
    <property type="match status" value="1"/>
</dbReference>
<dbReference type="InterPro" id="IPR018979">
    <property type="entry name" value="FERM_N"/>
</dbReference>
<dbReference type="GO" id="GO:0016028">
    <property type="term" value="C:rhabdomere"/>
    <property type="evidence" value="ECO:0007669"/>
    <property type="project" value="UniProtKB-SubCell"/>
</dbReference>
<dbReference type="InterPro" id="IPR035963">
    <property type="entry name" value="FERM_2"/>
</dbReference>
<dbReference type="SUPFAM" id="SSF50729">
    <property type="entry name" value="PH domain-like"/>
    <property type="match status" value="1"/>
</dbReference>
<dbReference type="Pfam" id="PF09380">
    <property type="entry name" value="FERM_C"/>
    <property type="match status" value="1"/>
</dbReference>
<feature type="region of interest" description="Disordered" evidence="9">
    <location>
        <begin position="885"/>
        <end position="932"/>
    </location>
</feature>
<feature type="compositionally biased region" description="Basic and acidic residues" evidence="9">
    <location>
        <begin position="918"/>
        <end position="932"/>
    </location>
</feature>
<dbReference type="InterPro" id="IPR011174">
    <property type="entry name" value="ERM"/>
</dbReference>
<comment type="subcellular location">
    <subcellularLocation>
        <location evidence="2">Cell junction</location>
        <location evidence="2">Adherens junction</location>
    </subcellularLocation>
    <subcellularLocation>
        <location evidence="1">Cell membrane</location>
        <topology evidence="1">Peripheral membrane protein</topology>
    </subcellularLocation>
    <subcellularLocation>
        <location evidence="8">Cell projection</location>
        <location evidence="8">Rhabdomere</location>
    </subcellularLocation>
</comment>
<dbReference type="Pfam" id="PF00373">
    <property type="entry name" value="FERM_M"/>
    <property type="match status" value="1"/>
</dbReference>
<dbReference type="InterPro" id="IPR011993">
    <property type="entry name" value="PH-like_dom_sf"/>
</dbReference>
<dbReference type="Pfam" id="PF11176">
    <property type="entry name" value="Tma16"/>
    <property type="match status" value="1"/>
</dbReference>
<keyword evidence="6" id="KW-0472">Membrane</keyword>
<feature type="region of interest" description="Disordered" evidence="9">
    <location>
        <begin position="305"/>
        <end position="326"/>
    </location>
</feature>
<accession>A0A7R9EHM8</accession>
<dbReference type="SUPFAM" id="SSF54236">
    <property type="entry name" value="Ubiquitin-like"/>
    <property type="match status" value="1"/>
</dbReference>
<evidence type="ECO:0000256" key="6">
    <source>
        <dbReference type="ARBA" id="ARBA00023136"/>
    </source>
</evidence>
<evidence type="ECO:0000256" key="9">
    <source>
        <dbReference type="SAM" id="MobiDB-lite"/>
    </source>
</evidence>
<dbReference type="Gene3D" id="1.20.1440.170">
    <property type="entry name" value="Translation machinery-associated protein 16-like"/>
    <property type="match status" value="1"/>
</dbReference>
<dbReference type="PROSITE" id="PS00660">
    <property type="entry name" value="FERM_1"/>
    <property type="match status" value="1"/>
</dbReference>
<evidence type="ECO:0000256" key="2">
    <source>
        <dbReference type="ARBA" id="ARBA00004536"/>
    </source>
</evidence>
<dbReference type="PROSITE" id="PS00661">
    <property type="entry name" value="FERM_2"/>
    <property type="match status" value="1"/>
</dbReference>
<dbReference type="SUPFAM" id="SSF47031">
    <property type="entry name" value="Second domain of FERM"/>
    <property type="match status" value="1"/>
</dbReference>
<dbReference type="GO" id="GO:0009887">
    <property type="term" value="P:animal organ morphogenesis"/>
    <property type="evidence" value="ECO:0007669"/>
    <property type="project" value="UniProtKB-ARBA"/>
</dbReference>
<evidence type="ECO:0000256" key="7">
    <source>
        <dbReference type="ARBA" id="ARBA00034127"/>
    </source>
</evidence>
<evidence type="ECO:0000256" key="4">
    <source>
        <dbReference type="ARBA" id="ARBA00022475"/>
    </source>
</evidence>
<proteinExistence type="inferred from homology"/>
<evidence type="ECO:0000256" key="8">
    <source>
        <dbReference type="ARBA" id="ARBA00043944"/>
    </source>
</evidence>
<name>A0A7R9EHM8_9NEOP</name>
<keyword evidence="4" id="KW-1003">Cell membrane</keyword>
<feature type="domain" description="FERM" evidence="10">
    <location>
        <begin position="14"/>
        <end position="302"/>
    </location>
</feature>
<evidence type="ECO:0000256" key="5">
    <source>
        <dbReference type="ARBA" id="ARBA00022949"/>
    </source>
</evidence>
<dbReference type="InterPro" id="IPR019748">
    <property type="entry name" value="FERM_central"/>
</dbReference>
<dbReference type="PRINTS" id="PR00935">
    <property type="entry name" value="BAND41"/>
</dbReference>
<dbReference type="FunFam" id="1.20.1440.170:FF:000001">
    <property type="entry name" value="Translation machinery-associated 16 homolog"/>
    <property type="match status" value="1"/>
</dbReference>
<dbReference type="CDD" id="cd14473">
    <property type="entry name" value="FERM_B-lobe"/>
    <property type="match status" value="1"/>
</dbReference>
<dbReference type="GO" id="GO:0005886">
    <property type="term" value="C:plasma membrane"/>
    <property type="evidence" value="ECO:0007669"/>
    <property type="project" value="UniProtKB-SubCell"/>
</dbReference>
<dbReference type="Gene3D" id="3.10.20.90">
    <property type="entry name" value="Phosphatidylinositol 3-kinase Catalytic Subunit, Chain A, domain 1"/>
    <property type="match status" value="1"/>
</dbReference>
<dbReference type="PRINTS" id="PR00661">
    <property type="entry name" value="ERMFAMILY"/>
</dbReference>
<dbReference type="InterPro" id="IPR019747">
    <property type="entry name" value="FERM_CS"/>
</dbReference>
<dbReference type="SMART" id="SM01196">
    <property type="entry name" value="FERM_C"/>
    <property type="match status" value="1"/>
</dbReference>
<dbReference type="Gene3D" id="2.30.29.30">
    <property type="entry name" value="Pleckstrin-homology domain (PH domain)/Phosphotyrosine-binding domain (PTB)"/>
    <property type="match status" value="1"/>
</dbReference>
<evidence type="ECO:0000313" key="11">
    <source>
        <dbReference type="EMBL" id="CAD7434176.1"/>
    </source>
</evidence>